<reference evidence="1" key="1">
    <citation type="journal article" date="2020" name="G3 (Bethesda)">
        <title>High-Quality Assemblies for Three Invasive Social Wasps from the &lt;i&gt;Vespula&lt;/i&gt; Genus.</title>
        <authorList>
            <person name="Harrop T.W.R."/>
            <person name="Guhlin J."/>
            <person name="McLaughlin G.M."/>
            <person name="Permina E."/>
            <person name="Stockwell P."/>
            <person name="Gilligan J."/>
            <person name="Le Lec M.F."/>
            <person name="Gruber M.A.M."/>
            <person name="Quinn O."/>
            <person name="Lovegrove M."/>
            <person name="Duncan E.J."/>
            <person name="Remnant E.J."/>
            <person name="Van Eeckhoven J."/>
            <person name="Graham B."/>
            <person name="Knapp R.A."/>
            <person name="Langford K.W."/>
            <person name="Kronenberg Z."/>
            <person name="Press M.O."/>
            <person name="Eacker S.M."/>
            <person name="Wilson-Rankin E.E."/>
            <person name="Purcell J."/>
            <person name="Lester P.J."/>
            <person name="Dearden P.K."/>
        </authorList>
    </citation>
    <scope>NUCLEOTIDE SEQUENCE</scope>
    <source>
        <strain evidence="1">Volc-1</strain>
    </source>
</reference>
<evidence type="ECO:0000313" key="2">
    <source>
        <dbReference type="Proteomes" id="UP000600918"/>
    </source>
</evidence>
<proteinExistence type="predicted"/>
<dbReference type="AlphaFoldDB" id="A0A834JZ39"/>
<dbReference type="Proteomes" id="UP000600918">
    <property type="component" value="Unassembled WGS sequence"/>
</dbReference>
<dbReference type="EMBL" id="JACSDY010000021">
    <property type="protein sequence ID" value="KAF7394276.1"/>
    <property type="molecule type" value="Genomic_DNA"/>
</dbReference>
<accession>A0A834JZ39</accession>
<protein>
    <submittedName>
        <fullName evidence="1">Uncharacterized protein</fullName>
    </submittedName>
</protein>
<organism evidence="1 2">
    <name type="scientific">Vespula pensylvanica</name>
    <name type="common">Western yellow jacket</name>
    <name type="synonym">Wasp</name>
    <dbReference type="NCBI Taxonomy" id="30213"/>
    <lineage>
        <taxon>Eukaryota</taxon>
        <taxon>Metazoa</taxon>
        <taxon>Ecdysozoa</taxon>
        <taxon>Arthropoda</taxon>
        <taxon>Hexapoda</taxon>
        <taxon>Insecta</taxon>
        <taxon>Pterygota</taxon>
        <taxon>Neoptera</taxon>
        <taxon>Endopterygota</taxon>
        <taxon>Hymenoptera</taxon>
        <taxon>Apocrita</taxon>
        <taxon>Aculeata</taxon>
        <taxon>Vespoidea</taxon>
        <taxon>Vespidae</taxon>
        <taxon>Vespinae</taxon>
        <taxon>Vespula</taxon>
    </lineage>
</organism>
<comment type="caution">
    <text evidence="1">The sequence shown here is derived from an EMBL/GenBank/DDBJ whole genome shotgun (WGS) entry which is preliminary data.</text>
</comment>
<evidence type="ECO:0000313" key="1">
    <source>
        <dbReference type="EMBL" id="KAF7394276.1"/>
    </source>
</evidence>
<gene>
    <name evidence="1" type="ORF">H0235_016871</name>
</gene>
<sequence>MADAPKYIVVVNVDDDEDGADAERLTTTYNNLIENPRIEATAISTALEVTTTIIIVATAIATKHYEVTADVTTVFFCRTLESSLTLTFYEDTFNGGEYVLNVIRIPNESNIDFKAGSSIIWVSRLFPISLLFCSHRR</sequence>
<name>A0A834JZ39_VESPE</name>
<keyword evidence="2" id="KW-1185">Reference proteome</keyword>